<dbReference type="PANTHER" id="PTHR10612">
    <property type="entry name" value="APOLIPOPROTEIN D"/>
    <property type="match status" value="1"/>
</dbReference>
<dbReference type="GO" id="GO:0006950">
    <property type="term" value="P:response to stress"/>
    <property type="evidence" value="ECO:0007669"/>
    <property type="project" value="UniProtKB-ARBA"/>
</dbReference>
<dbReference type="InterPro" id="IPR012674">
    <property type="entry name" value="Calycin"/>
</dbReference>
<evidence type="ECO:0000256" key="11">
    <source>
        <dbReference type="ARBA" id="ARBA00071217"/>
    </source>
</evidence>
<dbReference type="GO" id="GO:0009279">
    <property type="term" value="C:cell outer membrane"/>
    <property type="evidence" value="ECO:0007669"/>
    <property type="project" value="UniProtKB-SubCell"/>
</dbReference>
<reference evidence="13 14" key="1">
    <citation type="journal article" date="2011" name="J. Bacteriol.">
        <title>Genome sequence of strain IMCC3088, a proteorhodopsin-containing marine bacterium belonging to the OM60/NOR5 clade.</title>
        <authorList>
            <person name="Jang Y."/>
            <person name="Oh H.M."/>
            <person name="Kang I."/>
            <person name="Lee K."/>
            <person name="Yang S.J."/>
            <person name="Cho J.C."/>
        </authorList>
    </citation>
    <scope>NUCLEOTIDE SEQUENCE [LARGE SCALE GENOMIC DNA]</scope>
    <source>
        <strain evidence="13 14">IMCC3088</strain>
    </source>
</reference>
<dbReference type="InterPro" id="IPR047202">
    <property type="entry name" value="Lipocalin_Blc-like_dom"/>
</dbReference>
<evidence type="ECO:0000256" key="10">
    <source>
        <dbReference type="ARBA" id="ARBA00057024"/>
    </source>
</evidence>
<evidence type="ECO:0000256" key="4">
    <source>
        <dbReference type="ARBA" id="ARBA00022729"/>
    </source>
</evidence>
<evidence type="ECO:0000256" key="2">
    <source>
        <dbReference type="ARBA" id="ARBA00006889"/>
    </source>
</evidence>
<sequence length="181" mass="20477">MRNFGLLILCLWLSACTGVPEGVIAINNFDQSRYLGQWYEVARIENRFEKGLHSVTATYTARDDGGINVINQGYSAAEQRWQKAEGKAYFVGSPDTAHLKVSFFGPFYASYVVFKLDPDYRYAFVTGNTKEYLWLLSRTPDVSAQVKQAFLDDAEALGYQLNQLVWVDQQIPKAVQSNPNL</sequence>
<keyword evidence="9 12" id="KW-0449">Lipoprotein</keyword>
<dbReference type="SUPFAM" id="SSF50814">
    <property type="entry name" value="Lipocalins"/>
    <property type="match status" value="1"/>
</dbReference>
<dbReference type="InterPro" id="IPR022272">
    <property type="entry name" value="Lipocalin_CS"/>
</dbReference>
<dbReference type="FunFam" id="2.40.128.20:FF:000002">
    <property type="entry name" value="Outer membrane lipoprotein Blc"/>
    <property type="match status" value="1"/>
</dbReference>
<dbReference type="EMBL" id="AEIG01000095">
    <property type="protein sequence ID" value="EGG28545.1"/>
    <property type="molecule type" value="Genomic_DNA"/>
</dbReference>
<evidence type="ECO:0000256" key="8">
    <source>
        <dbReference type="ARBA" id="ARBA00023237"/>
    </source>
</evidence>
<dbReference type="PROSITE" id="PS51257">
    <property type="entry name" value="PROKAR_LIPOPROTEIN"/>
    <property type="match status" value="1"/>
</dbReference>
<evidence type="ECO:0000256" key="12">
    <source>
        <dbReference type="PIRNR" id="PIRNR036893"/>
    </source>
</evidence>
<dbReference type="PROSITE" id="PS00213">
    <property type="entry name" value="LIPOCALIN"/>
    <property type="match status" value="1"/>
</dbReference>
<evidence type="ECO:0000256" key="5">
    <source>
        <dbReference type="ARBA" id="ARBA00023121"/>
    </source>
</evidence>
<dbReference type="GO" id="GO:0008289">
    <property type="term" value="F:lipid binding"/>
    <property type="evidence" value="ECO:0007669"/>
    <property type="project" value="UniProtKB-UniRule"/>
</dbReference>
<name>F3L544_9GAMM</name>
<evidence type="ECO:0000256" key="3">
    <source>
        <dbReference type="ARBA" id="ARBA00011738"/>
    </source>
</evidence>
<keyword evidence="4" id="KW-0732">Signal</keyword>
<evidence type="ECO:0000256" key="6">
    <source>
        <dbReference type="ARBA" id="ARBA00023136"/>
    </source>
</evidence>
<keyword evidence="8 12" id="KW-0998">Cell outer membrane</keyword>
<dbReference type="Proteomes" id="UP000005615">
    <property type="component" value="Unassembled WGS sequence"/>
</dbReference>
<accession>F3L544</accession>
<keyword evidence="6 12" id="KW-0472">Membrane</keyword>
<gene>
    <name evidence="13" type="ORF">IMCC3088_2823</name>
</gene>
<protein>
    <recommendedName>
        <fullName evidence="11 12">Outer membrane lipoprotein Blc</fullName>
    </recommendedName>
</protein>
<dbReference type="Gene3D" id="2.40.128.20">
    <property type="match status" value="1"/>
</dbReference>
<proteinExistence type="inferred from homology"/>
<comment type="caution">
    <text evidence="13">The sequence shown here is derived from an EMBL/GenBank/DDBJ whole genome shotgun (WGS) entry which is preliminary data.</text>
</comment>
<keyword evidence="7" id="KW-0564">Palmitate</keyword>
<dbReference type="InterPro" id="IPR000566">
    <property type="entry name" value="Lipocln_cytosolic_FA-bd_dom"/>
</dbReference>
<dbReference type="CDD" id="cd19438">
    <property type="entry name" value="lipocalin_Blc-like"/>
    <property type="match status" value="1"/>
</dbReference>
<comment type="similarity">
    <text evidence="2 12">Belongs to the calycin superfamily. Lipocalin family.</text>
</comment>
<comment type="subunit">
    <text evidence="3 12">Homodimer.</text>
</comment>
<dbReference type="STRING" id="2518989.IMCC3088_2823"/>
<dbReference type="InterPro" id="IPR022271">
    <property type="entry name" value="Lipocalin_ApoD"/>
</dbReference>
<keyword evidence="14" id="KW-1185">Reference proteome</keyword>
<comment type="subcellular location">
    <subcellularLocation>
        <location evidence="1">Cell outer membrane</location>
        <topology evidence="1">Lipid-anchor</topology>
    </subcellularLocation>
</comment>
<dbReference type="OrthoDB" id="9793905at2"/>
<evidence type="ECO:0000256" key="9">
    <source>
        <dbReference type="ARBA" id="ARBA00023288"/>
    </source>
</evidence>
<evidence type="ECO:0000256" key="7">
    <source>
        <dbReference type="ARBA" id="ARBA00023139"/>
    </source>
</evidence>
<dbReference type="PANTHER" id="PTHR10612:SF34">
    <property type="entry name" value="APOLIPOPROTEIN D"/>
    <property type="match status" value="1"/>
</dbReference>
<dbReference type="PRINTS" id="PR01171">
    <property type="entry name" value="BCTLIPOCALIN"/>
</dbReference>
<dbReference type="InterPro" id="IPR002446">
    <property type="entry name" value="Lipocalin_bac"/>
</dbReference>
<dbReference type="eggNOG" id="COG3040">
    <property type="taxonomic scope" value="Bacteria"/>
</dbReference>
<dbReference type="PIRSF" id="PIRSF036893">
    <property type="entry name" value="Lipocalin_ApoD"/>
    <property type="match status" value="1"/>
</dbReference>
<evidence type="ECO:0000256" key="1">
    <source>
        <dbReference type="ARBA" id="ARBA00004459"/>
    </source>
</evidence>
<dbReference type="Pfam" id="PF08212">
    <property type="entry name" value="Lipocalin_2"/>
    <property type="match status" value="1"/>
</dbReference>
<keyword evidence="5 12" id="KW-0446">Lipid-binding</keyword>
<evidence type="ECO:0000313" key="14">
    <source>
        <dbReference type="Proteomes" id="UP000005615"/>
    </source>
</evidence>
<comment type="function">
    <text evidence="10 12">Involved in the storage or transport of lipids necessary for membrane maintenance under stressful conditions. Displays a binding preference for lysophospholipids.</text>
</comment>
<dbReference type="AlphaFoldDB" id="F3L544"/>
<organism evidence="13 14">
    <name type="scientific">Aequoribacter fuscus</name>
    <dbReference type="NCBI Taxonomy" id="2518989"/>
    <lineage>
        <taxon>Bacteria</taxon>
        <taxon>Pseudomonadati</taxon>
        <taxon>Pseudomonadota</taxon>
        <taxon>Gammaproteobacteria</taxon>
        <taxon>Cellvibrionales</taxon>
        <taxon>Halieaceae</taxon>
        <taxon>Aequoribacter</taxon>
    </lineage>
</organism>
<dbReference type="RefSeq" id="WP_009576968.1">
    <property type="nucleotide sequence ID" value="NZ_AEIG01000095.1"/>
</dbReference>
<evidence type="ECO:0000313" key="13">
    <source>
        <dbReference type="EMBL" id="EGG28545.1"/>
    </source>
</evidence>